<protein>
    <submittedName>
        <fullName evidence="3">Lipoprotein</fullName>
    </submittedName>
</protein>
<name>A0A0N4ZRQ4_PARTI</name>
<keyword evidence="1" id="KW-0812">Transmembrane</keyword>
<keyword evidence="1" id="KW-0472">Membrane</keyword>
<evidence type="ECO:0000313" key="3">
    <source>
        <dbReference type="WBParaSite" id="PTRK_0001118800.1"/>
    </source>
</evidence>
<accession>A0A0N4ZRQ4</accession>
<sequence>MIFFLKIINNVFYFIFIFLTIFIYCEKIKLESKYKGSIEELLIREHFKTNVIIPHIIYEKDPKVEKKAYELYGKYGYNYFSSLQLPLSVIELYDILKGDSFEVYITRKIEELEKEKNVNVINKIKSDIKEVVRLTKEIINSNEYKDSIGKFKAAEKKFAELDFKYMENVLGLDVMYHIASNVHIRYPRELYLLCGESINERDICKKTFNYLDKISS</sequence>
<keyword evidence="2" id="KW-1185">Reference proteome</keyword>
<evidence type="ECO:0000313" key="2">
    <source>
        <dbReference type="Proteomes" id="UP000038045"/>
    </source>
</evidence>
<organism evidence="2 3">
    <name type="scientific">Parastrongyloides trichosuri</name>
    <name type="common">Possum-specific nematode worm</name>
    <dbReference type="NCBI Taxonomy" id="131310"/>
    <lineage>
        <taxon>Eukaryota</taxon>
        <taxon>Metazoa</taxon>
        <taxon>Ecdysozoa</taxon>
        <taxon>Nematoda</taxon>
        <taxon>Chromadorea</taxon>
        <taxon>Rhabditida</taxon>
        <taxon>Tylenchina</taxon>
        <taxon>Panagrolaimomorpha</taxon>
        <taxon>Strongyloidoidea</taxon>
        <taxon>Strongyloididae</taxon>
        <taxon>Parastrongyloides</taxon>
    </lineage>
</organism>
<dbReference type="Proteomes" id="UP000038045">
    <property type="component" value="Unplaced"/>
</dbReference>
<reference evidence="3" key="1">
    <citation type="submission" date="2017-02" db="UniProtKB">
        <authorList>
            <consortium name="WormBaseParasite"/>
        </authorList>
    </citation>
    <scope>IDENTIFICATION</scope>
</reference>
<evidence type="ECO:0000256" key="1">
    <source>
        <dbReference type="SAM" id="Phobius"/>
    </source>
</evidence>
<feature type="transmembrane region" description="Helical" evidence="1">
    <location>
        <begin position="6"/>
        <end position="25"/>
    </location>
</feature>
<dbReference type="AlphaFoldDB" id="A0A0N4ZRQ4"/>
<proteinExistence type="predicted"/>
<keyword evidence="1" id="KW-1133">Transmembrane helix</keyword>
<dbReference type="WBParaSite" id="PTRK_0001118800.1">
    <property type="protein sequence ID" value="PTRK_0001118800.1"/>
    <property type="gene ID" value="PTRK_0001118800"/>
</dbReference>